<evidence type="ECO:0000313" key="3">
    <source>
        <dbReference type="Proteomes" id="UP000600918"/>
    </source>
</evidence>
<name>A0A834PI07_VESPE</name>
<proteinExistence type="predicted"/>
<protein>
    <recommendedName>
        <fullName evidence="4">RNA-binding protein MEX3B</fullName>
    </recommendedName>
</protein>
<sequence>MPTSLFSEMDRCTNGGGAGSIEEQRALQLAFELSMLGLEGTPGCPGSGTTTVPGTNADPDPLQTAPSSVFEEARSKKSQNMTECVPVPSSEHVAEIVGRQGIIKKNRHTEGWELNSVANLGIGPPREVEAVLNLFTGLDLSESVWAAWPLVQRVASPSFSHVYASRYRSKNLVDTRRLANNATEETTRLDAKEEEKEGEICETSGLSRTVFSTFDRKGSFLDKGLPDPCPYRFDPDPKSIPAFHKDLPTYFLVLLFVGTTRAVTSKDNGISCT</sequence>
<evidence type="ECO:0000313" key="2">
    <source>
        <dbReference type="EMBL" id="KAF7439635.1"/>
    </source>
</evidence>
<keyword evidence="3" id="KW-1185">Reference proteome</keyword>
<evidence type="ECO:0000256" key="1">
    <source>
        <dbReference type="SAM" id="MobiDB-lite"/>
    </source>
</evidence>
<organism evidence="2 3">
    <name type="scientific">Vespula pensylvanica</name>
    <name type="common">Western yellow jacket</name>
    <name type="synonym">Wasp</name>
    <dbReference type="NCBI Taxonomy" id="30213"/>
    <lineage>
        <taxon>Eukaryota</taxon>
        <taxon>Metazoa</taxon>
        <taxon>Ecdysozoa</taxon>
        <taxon>Arthropoda</taxon>
        <taxon>Hexapoda</taxon>
        <taxon>Insecta</taxon>
        <taxon>Pterygota</taxon>
        <taxon>Neoptera</taxon>
        <taxon>Endopterygota</taxon>
        <taxon>Hymenoptera</taxon>
        <taxon>Apocrita</taxon>
        <taxon>Aculeata</taxon>
        <taxon>Vespoidea</taxon>
        <taxon>Vespidae</taxon>
        <taxon>Vespinae</taxon>
        <taxon>Vespula</taxon>
    </lineage>
</organism>
<dbReference type="GO" id="GO:0003723">
    <property type="term" value="F:RNA binding"/>
    <property type="evidence" value="ECO:0007669"/>
    <property type="project" value="InterPro"/>
</dbReference>
<feature type="compositionally biased region" description="Low complexity" evidence="1">
    <location>
        <begin position="41"/>
        <end position="55"/>
    </location>
</feature>
<gene>
    <name evidence="2" type="ORF">H0235_002026</name>
</gene>
<reference evidence="2" key="1">
    <citation type="journal article" date="2020" name="G3 (Bethesda)">
        <title>High-Quality Assemblies for Three Invasive Social Wasps from the &lt;i&gt;Vespula&lt;/i&gt; Genus.</title>
        <authorList>
            <person name="Harrop T.W.R."/>
            <person name="Guhlin J."/>
            <person name="McLaughlin G.M."/>
            <person name="Permina E."/>
            <person name="Stockwell P."/>
            <person name="Gilligan J."/>
            <person name="Le Lec M.F."/>
            <person name="Gruber M.A.M."/>
            <person name="Quinn O."/>
            <person name="Lovegrove M."/>
            <person name="Duncan E.J."/>
            <person name="Remnant E.J."/>
            <person name="Van Eeckhoven J."/>
            <person name="Graham B."/>
            <person name="Knapp R.A."/>
            <person name="Langford K.W."/>
            <person name="Kronenberg Z."/>
            <person name="Press M.O."/>
            <person name="Eacker S.M."/>
            <person name="Wilson-Rankin E.E."/>
            <person name="Purcell J."/>
            <person name="Lester P.J."/>
            <person name="Dearden P.K."/>
        </authorList>
    </citation>
    <scope>NUCLEOTIDE SEQUENCE</scope>
    <source>
        <strain evidence="2">Volc-1</strain>
    </source>
</reference>
<dbReference type="AlphaFoldDB" id="A0A834PI07"/>
<feature type="region of interest" description="Disordered" evidence="1">
    <location>
        <begin position="41"/>
        <end position="62"/>
    </location>
</feature>
<evidence type="ECO:0008006" key="4">
    <source>
        <dbReference type="Google" id="ProtNLM"/>
    </source>
</evidence>
<comment type="caution">
    <text evidence="2">The sequence shown here is derived from an EMBL/GenBank/DDBJ whole genome shotgun (WGS) entry which is preliminary data.</text>
</comment>
<dbReference type="PANTHER" id="PTHR23285">
    <property type="entry name" value="RING FINGER AND KH DOMAIN CONTAINING PROTEIN 1"/>
    <property type="match status" value="1"/>
</dbReference>
<dbReference type="Proteomes" id="UP000600918">
    <property type="component" value="Unassembled WGS sequence"/>
</dbReference>
<accession>A0A834PI07</accession>
<dbReference type="PANTHER" id="PTHR23285:SF7">
    <property type="entry name" value="LD09246P1"/>
    <property type="match status" value="1"/>
</dbReference>
<dbReference type="EMBL" id="JACSDY010000001">
    <property type="protein sequence ID" value="KAF7439635.1"/>
    <property type="molecule type" value="Genomic_DNA"/>
</dbReference>
<dbReference type="InterPro" id="IPR047227">
    <property type="entry name" value="MEX3"/>
</dbReference>